<feature type="compositionally biased region" description="Low complexity" evidence="1">
    <location>
        <begin position="388"/>
        <end position="402"/>
    </location>
</feature>
<keyword evidence="2" id="KW-0472">Membrane</keyword>
<dbReference type="Gene3D" id="3.60.21.70">
    <property type="entry name" value="PhoD-like phosphatase"/>
    <property type="match status" value="1"/>
</dbReference>
<dbReference type="InParanoid" id="A0A067MCE1"/>
<evidence type="ECO:0000256" key="1">
    <source>
        <dbReference type="SAM" id="MobiDB-lite"/>
    </source>
</evidence>
<dbReference type="SUPFAM" id="SSF56300">
    <property type="entry name" value="Metallo-dependent phosphatases"/>
    <property type="match status" value="1"/>
</dbReference>
<dbReference type="OrthoDB" id="2100241at2759"/>
<dbReference type="PANTHER" id="PTHR43606:SF2">
    <property type="entry name" value="ALKALINE PHOSPHATASE FAMILY PROTEIN (AFU_ORTHOLOGUE AFUA_5G03860)"/>
    <property type="match status" value="1"/>
</dbReference>
<accession>A0A067MCE1</accession>
<feature type="domain" description="PhoD-like phosphatase metallophosphatase" evidence="3">
    <location>
        <begin position="406"/>
        <end position="652"/>
    </location>
</feature>
<dbReference type="EMBL" id="KL198051">
    <property type="protein sequence ID" value="KDQ12330.1"/>
    <property type="molecule type" value="Genomic_DNA"/>
</dbReference>
<evidence type="ECO:0000259" key="3">
    <source>
        <dbReference type="Pfam" id="PF09423"/>
    </source>
</evidence>
<dbReference type="InterPro" id="IPR029052">
    <property type="entry name" value="Metallo-depent_PP-like"/>
</dbReference>
<feature type="region of interest" description="Disordered" evidence="1">
    <location>
        <begin position="301"/>
        <end position="402"/>
    </location>
</feature>
<name>A0A067MCE1_BOTB1</name>
<dbReference type="HOGENOM" id="CLU_013967_1_0_1"/>
<dbReference type="PANTHER" id="PTHR43606">
    <property type="entry name" value="PHOSPHATASE, PUTATIVE (AFU_ORTHOLOGUE AFUA_6G08710)-RELATED"/>
    <property type="match status" value="1"/>
</dbReference>
<feature type="compositionally biased region" description="Polar residues" evidence="1">
    <location>
        <begin position="364"/>
        <end position="379"/>
    </location>
</feature>
<keyword evidence="2" id="KW-1133">Transmembrane helix</keyword>
<evidence type="ECO:0000313" key="5">
    <source>
        <dbReference type="Proteomes" id="UP000027195"/>
    </source>
</evidence>
<dbReference type="STRING" id="930990.A0A067MCE1"/>
<dbReference type="CDD" id="cd07389">
    <property type="entry name" value="MPP_PhoD"/>
    <property type="match status" value="1"/>
</dbReference>
<proteinExistence type="predicted"/>
<dbReference type="Proteomes" id="UP000027195">
    <property type="component" value="Unassembled WGS sequence"/>
</dbReference>
<dbReference type="AlphaFoldDB" id="A0A067MCE1"/>
<keyword evidence="5" id="KW-1185">Reference proteome</keyword>
<sequence>MSSTTLKAISSTLFRIGAYIFLRIFPGRSLGNPLLALYGAYLILWSYNEVTGLSSGVETQANTTITEVKGVNGATNGETNEKDEIAKVDVKPAVVPSTDSFSPLNATLFDLPHPAFGIRLLGFAINLVFFLAAVDFVFKPLFIPHNDVIFTRIGAVDPDGVKVLIRYPGVEGSEVKIMWKETATATGIEHTLGLSGWKDGPTVALEADNDWVAVGRISGLWPSTSYKYRLAYPNSTFLPYPESPIRFKTFPDPRLPVGTHFRFVASSCILPNFPYVPFKPSNRIPGLDLLAAQLWPSSSEQILSPSASNPVESSEVPAHITPDVPDAPAPTPEQEAAPTLESTGAEEIPLQTPPEPEPEVLFAATTSVEQPTPEPSSATAAELPSLAPTSTPSAIPEETEESSIPTEFLLLLGDFIYADTPVYARDNREAYRRYYRQNYASESFRKVYERIPTFYIYDDHEIVNNYAGQSNDSAQFFQSAKNAYDLYSQNTNYDNLANPGEYYYDFRYGDNAFFVMDTRRHRSNAVNPREGEVPTMLGEKQLVALHQWLGKVNQTTTFKFLISSVPLSALWAGPDGQTETWAGYPAERDTLLALLASVPNVVVISGDRHEFAAIEYLGGTFEFSVSPLNQFYAPLVRTFSAARSKMVQVKKSVEKVVTGKKGEDKIVLEEVVESVPEEKVLKYIPAGNHKWATFDVDTTDRAQPKLTVEVTIDGKRAWEYTIIGHPIALTSTTALGTKVTEGLKGILDKISFNPTSWF</sequence>
<protein>
    <recommendedName>
        <fullName evidence="3">PhoD-like phosphatase metallophosphatase domain-containing protein</fullName>
    </recommendedName>
</protein>
<evidence type="ECO:0000313" key="4">
    <source>
        <dbReference type="EMBL" id="KDQ12330.1"/>
    </source>
</evidence>
<keyword evidence="2" id="KW-0812">Transmembrane</keyword>
<organism evidence="4 5">
    <name type="scientific">Botryobasidium botryosum (strain FD-172 SS1)</name>
    <dbReference type="NCBI Taxonomy" id="930990"/>
    <lineage>
        <taxon>Eukaryota</taxon>
        <taxon>Fungi</taxon>
        <taxon>Dikarya</taxon>
        <taxon>Basidiomycota</taxon>
        <taxon>Agaricomycotina</taxon>
        <taxon>Agaricomycetes</taxon>
        <taxon>Cantharellales</taxon>
        <taxon>Botryobasidiaceae</taxon>
        <taxon>Botryobasidium</taxon>
    </lineage>
</organism>
<dbReference type="InterPro" id="IPR052900">
    <property type="entry name" value="Phospholipid_Metab_Enz"/>
</dbReference>
<gene>
    <name evidence="4" type="ORF">BOTBODRAFT_34617</name>
</gene>
<dbReference type="InterPro" id="IPR018946">
    <property type="entry name" value="PhoD-like_MPP"/>
</dbReference>
<feature type="compositionally biased region" description="Polar residues" evidence="1">
    <location>
        <begin position="301"/>
        <end position="312"/>
    </location>
</feature>
<dbReference type="Pfam" id="PF09423">
    <property type="entry name" value="PhoD"/>
    <property type="match status" value="1"/>
</dbReference>
<reference evidence="5" key="1">
    <citation type="journal article" date="2014" name="Proc. Natl. Acad. Sci. U.S.A.">
        <title>Extensive sampling of basidiomycete genomes demonstrates inadequacy of the white-rot/brown-rot paradigm for wood decay fungi.</title>
        <authorList>
            <person name="Riley R."/>
            <person name="Salamov A.A."/>
            <person name="Brown D.W."/>
            <person name="Nagy L.G."/>
            <person name="Floudas D."/>
            <person name="Held B.W."/>
            <person name="Levasseur A."/>
            <person name="Lombard V."/>
            <person name="Morin E."/>
            <person name="Otillar R."/>
            <person name="Lindquist E.A."/>
            <person name="Sun H."/>
            <person name="LaButti K.M."/>
            <person name="Schmutz J."/>
            <person name="Jabbour D."/>
            <person name="Luo H."/>
            <person name="Baker S.E."/>
            <person name="Pisabarro A.G."/>
            <person name="Walton J.D."/>
            <person name="Blanchette R.A."/>
            <person name="Henrissat B."/>
            <person name="Martin F."/>
            <person name="Cullen D."/>
            <person name="Hibbett D.S."/>
            <person name="Grigoriev I.V."/>
        </authorList>
    </citation>
    <scope>NUCLEOTIDE SEQUENCE [LARGE SCALE GENOMIC DNA]</scope>
    <source>
        <strain evidence="5">FD-172 SS1</strain>
    </source>
</reference>
<dbReference type="InterPro" id="IPR038607">
    <property type="entry name" value="PhoD-like_sf"/>
</dbReference>
<feature type="transmembrane region" description="Helical" evidence="2">
    <location>
        <begin position="116"/>
        <end position="138"/>
    </location>
</feature>
<evidence type="ECO:0000256" key="2">
    <source>
        <dbReference type="SAM" id="Phobius"/>
    </source>
</evidence>